<evidence type="ECO:0000313" key="1">
    <source>
        <dbReference type="EMBL" id="CAB4143381.1"/>
    </source>
</evidence>
<organism evidence="1">
    <name type="scientific">uncultured Caudovirales phage</name>
    <dbReference type="NCBI Taxonomy" id="2100421"/>
    <lineage>
        <taxon>Viruses</taxon>
        <taxon>Duplodnaviria</taxon>
        <taxon>Heunggongvirae</taxon>
        <taxon>Uroviricota</taxon>
        <taxon>Caudoviricetes</taxon>
        <taxon>Peduoviridae</taxon>
        <taxon>Maltschvirus</taxon>
        <taxon>Maltschvirus maltsch</taxon>
    </lineage>
</organism>
<dbReference type="EMBL" id="LR796421">
    <property type="protein sequence ID" value="CAB4143381.1"/>
    <property type="molecule type" value="Genomic_DNA"/>
</dbReference>
<proteinExistence type="predicted"/>
<sequence>MSVTNDELIEEILWKAYAKGLGKEVNDRAKSHMDSGMRKSFAYQQAYEDLQVDYH</sequence>
<name>A0A6J5MB24_9CAUD</name>
<gene>
    <name evidence="1" type="ORF">UFOVP450_125</name>
</gene>
<accession>A0A6J5MB24</accession>
<protein>
    <submittedName>
        <fullName evidence="1">Uncharacterized protein</fullName>
    </submittedName>
</protein>
<reference evidence="1" key="1">
    <citation type="submission" date="2020-04" db="EMBL/GenBank/DDBJ databases">
        <authorList>
            <person name="Chiriac C."/>
            <person name="Salcher M."/>
            <person name="Ghai R."/>
            <person name="Kavagutti S V."/>
        </authorList>
    </citation>
    <scope>NUCLEOTIDE SEQUENCE</scope>
</reference>